<reference evidence="7" key="2">
    <citation type="submission" date="2023-05" db="EMBL/GenBank/DDBJ databases">
        <authorList>
            <person name="Schelkunov M.I."/>
        </authorList>
    </citation>
    <scope>NUCLEOTIDE SEQUENCE</scope>
    <source>
        <strain evidence="7">Hsosn_3</strain>
        <tissue evidence="7">Leaf</tissue>
    </source>
</reference>
<dbReference type="InterPro" id="IPR015421">
    <property type="entry name" value="PyrdxlP-dep_Trfase_major"/>
</dbReference>
<dbReference type="SUPFAM" id="SSF53383">
    <property type="entry name" value="PLP-dependent transferases"/>
    <property type="match status" value="1"/>
</dbReference>
<name>A0AAD8MAA4_9APIA</name>
<dbReference type="PANTHER" id="PTHR13693">
    <property type="entry name" value="CLASS II AMINOTRANSFERASE/8-AMINO-7-OXONONANOATE SYNTHASE"/>
    <property type="match status" value="1"/>
</dbReference>
<keyword evidence="8" id="KW-1185">Reference proteome</keyword>
<feature type="transmembrane region" description="Helical" evidence="5">
    <location>
        <begin position="16"/>
        <end position="37"/>
    </location>
</feature>
<comment type="cofactor">
    <cofactor evidence="1">
        <name>pyridoxal 5'-phosphate</name>
        <dbReference type="ChEBI" id="CHEBI:597326"/>
    </cofactor>
</comment>
<dbReference type="AlphaFoldDB" id="A0AAD8MAA4"/>
<evidence type="ECO:0000256" key="2">
    <source>
        <dbReference type="ARBA" id="ARBA00010008"/>
    </source>
</evidence>
<accession>A0AAD8MAA4</accession>
<proteinExistence type="inferred from homology"/>
<dbReference type="Proteomes" id="UP001237642">
    <property type="component" value="Unassembled WGS sequence"/>
</dbReference>
<dbReference type="GO" id="GO:0030170">
    <property type="term" value="F:pyridoxal phosphate binding"/>
    <property type="evidence" value="ECO:0007669"/>
    <property type="project" value="InterPro"/>
</dbReference>
<dbReference type="GO" id="GO:0016740">
    <property type="term" value="F:transferase activity"/>
    <property type="evidence" value="ECO:0007669"/>
    <property type="project" value="UniProtKB-KW"/>
</dbReference>
<comment type="caution">
    <text evidence="7">The sequence shown here is derived from an EMBL/GenBank/DDBJ whole genome shotgun (WGS) entry which is preliminary data.</text>
</comment>
<dbReference type="GO" id="GO:0009102">
    <property type="term" value="P:biotin biosynthetic process"/>
    <property type="evidence" value="ECO:0007669"/>
    <property type="project" value="TreeGrafter"/>
</dbReference>
<reference evidence="7" key="1">
    <citation type="submission" date="2023-02" db="EMBL/GenBank/DDBJ databases">
        <title>Genome of toxic invasive species Heracleum sosnowskyi carries increased number of genes despite the absence of recent whole-genome duplications.</title>
        <authorList>
            <person name="Schelkunov M."/>
            <person name="Shtratnikova V."/>
            <person name="Makarenko M."/>
            <person name="Klepikova A."/>
            <person name="Omelchenko D."/>
            <person name="Novikova G."/>
            <person name="Obukhova E."/>
            <person name="Bogdanov V."/>
            <person name="Penin A."/>
            <person name="Logacheva M."/>
        </authorList>
    </citation>
    <scope>NUCLEOTIDE SEQUENCE</scope>
    <source>
        <strain evidence="7">Hsosn_3</strain>
        <tissue evidence="7">Leaf</tissue>
    </source>
</reference>
<dbReference type="InterPro" id="IPR050087">
    <property type="entry name" value="AON_synthase_class-II"/>
</dbReference>
<dbReference type="EMBL" id="JAUIZM010000009">
    <property type="protein sequence ID" value="KAK1366466.1"/>
    <property type="molecule type" value="Genomic_DNA"/>
</dbReference>
<evidence type="ECO:0000259" key="6">
    <source>
        <dbReference type="Pfam" id="PF00155"/>
    </source>
</evidence>
<dbReference type="Pfam" id="PF00155">
    <property type="entry name" value="Aminotran_1_2"/>
    <property type="match status" value="1"/>
</dbReference>
<organism evidence="7 8">
    <name type="scientific">Heracleum sosnowskyi</name>
    <dbReference type="NCBI Taxonomy" id="360622"/>
    <lineage>
        <taxon>Eukaryota</taxon>
        <taxon>Viridiplantae</taxon>
        <taxon>Streptophyta</taxon>
        <taxon>Embryophyta</taxon>
        <taxon>Tracheophyta</taxon>
        <taxon>Spermatophyta</taxon>
        <taxon>Magnoliopsida</taxon>
        <taxon>eudicotyledons</taxon>
        <taxon>Gunneridae</taxon>
        <taxon>Pentapetalae</taxon>
        <taxon>asterids</taxon>
        <taxon>campanulids</taxon>
        <taxon>Apiales</taxon>
        <taxon>Apiaceae</taxon>
        <taxon>Apioideae</taxon>
        <taxon>apioid superclade</taxon>
        <taxon>Tordylieae</taxon>
        <taxon>Tordyliinae</taxon>
        <taxon>Heracleum</taxon>
    </lineage>
</organism>
<gene>
    <name evidence="7" type="ORF">POM88_042027</name>
</gene>
<evidence type="ECO:0000256" key="3">
    <source>
        <dbReference type="ARBA" id="ARBA00022679"/>
    </source>
</evidence>
<evidence type="ECO:0000256" key="4">
    <source>
        <dbReference type="ARBA" id="ARBA00022898"/>
    </source>
</evidence>
<dbReference type="InterPro" id="IPR015422">
    <property type="entry name" value="PyrdxlP-dep_Trfase_small"/>
</dbReference>
<evidence type="ECO:0000313" key="7">
    <source>
        <dbReference type="EMBL" id="KAK1366466.1"/>
    </source>
</evidence>
<keyword evidence="5" id="KW-0812">Transmembrane</keyword>
<keyword evidence="5" id="KW-1133">Transmembrane helix</keyword>
<keyword evidence="5" id="KW-0472">Membrane</keyword>
<evidence type="ECO:0000313" key="8">
    <source>
        <dbReference type="Proteomes" id="UP001237642"/>
    </source>
</evidence>
<evidence type="ECO:0000256" key="1">
    <source>
        <dbReference type="ARBA" id="ARBA00001933"/>
    </source>
</evidence>
<dbReference type="InterPro" id="IPR015424">
    <property type="entry name" value="PyrdxlP-dep_Trfase"/>
</dbReference>
<evidence type="ECO:0000256" key="5">
    <source>
        <dbReference type="SAM" id="Phobius"/>
    </source>
</evidence>
<sequence>MNSKRWKQLVQSRGRAFIFSTSTHVPIAAAASAAVFVERREKWRRTALWNRVRDFHALTGIPITSPIISLIVGSEEKALKASRHLLKSGFHITAIRPPTVPPNSCRNIVYCVS</sequence>
<feature type="domain" description="Aminotransferase class I/classII large" evidence="6">
    <location>
        <begin position="4"/>
        <end position="106"/>
    </location>
</feature>
<comment type="similarity">
    <text evidence="2">Belongs to the class-II pyridoxal-phosphate-dependent aminotransferase family. BioF subfamily.</text>
</comment>
<dbReference type="InterPro" id="IPR004839">
    <property type="entry name" value="Aminotransferase_I/II_large"/>
</dbReference>
<keyword evidence="3" id="KW-0808">Transferase</keyword>
<dbReference type="Gene3D" id="3.40.640.10">
    <property type="entry name" value="Type I PLP-dependent aspartate aminotransferase-like (Major domain)"/>
    <property type="match status" value="1"/>
</dbReference>
<protein>
    <submittedName>
        <fullName evidence="7">8-amino-7-oxononanoate synthase-like</fullName>
    </submittedName>
</protein>
<dbReference type="PANTHER" id="PTHR13693:SF77">
    <property type="entry name" value="8-AMINO-7-OXONONANOATE SYNTHASE"/>
    <property type="match status" value="1"/>
</dbReference>
<keyword evidence="4" id="KW-0663">Pyridoxal phosphate</keyword>
<dbReference type="Gene3D" id="3.90.1150.10">
    <property type="entry name" value="Aspartate Aminotransferase, domain 1"/>
    <property type="match status" value="1"/>
</dbReference>